<sequence>MIRLKDIDLNLLIVFQLMYRERKTGRVAEQLGLTQPAVSNALARLRIALNDELFERTARGMRPTPFADNIAESVGYALTTLQDGLNYQERFDPITSDRTFSIGMTDLGEIYFLPKLMAHLAVHAPHVSITTVREPDQTLKDDLESGIVDLAVGLLPQLEAGFYQRRLFDQSYVCLMRKGHPLAGETIDLNHFSEFEHIIIEAQGTGHCNVEKELAKNGITKQCKLRLAHFASAPYIIAKTDLVATVIEKLALQTAANFGLIIKPHPAQMPSLQINLFWHRRYHQDSGNVWLRNVIFDLFSE</sequence>
<dbReference type="EMBL" id="VFRR01000031">
    <property type="protein sequence ID" value="TPE48591.1"/>
    <property type="molecule type" value="Genomic_DNA"/>
</dbReference>
<gene>
    <name evidence="6" type="ORF">FJM67_13135</name>
</gene>
<organism evidence="6 7">
    <name type="scientific">Maribrevibacterium harenarium</name>
    <dbReference type="NCBI Taxonomy" id="2589817"/>
    <lineage>
        <taxon>Bacteria</taxon>
        <taxon>Pseudomonadati</taxon>
        <taxon>Pseudomonadota</taxon>
        <taxon>Gammaproteobacteria</taxon>
        <taxon>Oceanospirillales</taxon>
        <taxon>Oceanospirillaceae</taxon>
        <taxon>Maribrevibacterium</taxon>
    </lineage>
</organism>
<dbReference type="Proteomes" id="UP000315901">
    <property type="component" value="Unassembled WGS sequence"/>
</dbReference>
<evidence type="ECO:0000256" key="3">
    <source>
        <dbReference type="ARBA" id="ARBA00023125"/>
    </source>
</evidence>
<dbReference type="SUPFAM" id="SSF46785">
    <property type="entry name" value="Winged helix' DNA-binding domain"/>
    <property type="match status" value="1"/>
</dbReference>
<dbReference type="PANTHER" id="PTHR30118:SF15">
    <property type="entry name" value="TRANSCRIPTIONAL REGULATORY PROTEIN"/>
    <property type="match status" value="1"/>
</dbReference>
<dbReference type="InterPro" id="IPR050389">
    <property type="entry name" value="LysR-type_TF"/>
</dbReference>
<dbReference type="InterPro" id="IPR005119">
    <property type="entry name" value="LysR_subst-bd"/>
</dbReference>
<protein>
    <submittedName>
        <fullName evidence="6">LysR family transcriptional regulator</fullName>
    </submittedName>
</protein>
<dbReference type="Pfam" id="PF03466">
    <property type="entry name" value="LysR_substrate"/>
    <property type="match status" value="1"/>
</dbReference>
<dbReference type="OrthoDB" id="8839911at2"/>
<dbReference type="InterPro" id="IPR036388">
    <property type="entry name" value="WH-like_DNA-bd_sf"/>
</dbReference>
<keyword evidence="7" id="KW-1185">Reference proteome</keyword>
<dbReference type="PRINTS" id="PR00039">
    <property type="entry name" value="HTHLYSR"/>
</dbReference>
<evidence type="ECO:0000313" key="6">
    <source>
        <dbReference type="EMBL" id="TPE48591.1"/>
    </source>
</evidence>
<evidence type="ECO:0000259" key="5">
    <source>
        <dbReference type="PROSITE" id="PS50931"/>
    </source>
</evidence>
<dbReference type="GO" id="GO:0003700">
    <property type="term" value="F:DNA-binding transcription factor activity"/>
    <property type="evidence" value="ECO:0007669"/>
    <property type="project" value="InterPro"/>
</dbReference>
<accession>A0A501WNL2</accession>
<dbReference type="CDD" id="cd08459">
    <property type="entry name" value="PBP2_DntR_NahR_LinR_like"/>
    <property type="match status" value="1"/>
</dbReference>
<dbReference type="Pfam" id="PF00126">
    <property type="entry name" value="HTH_1"/>
    <property type="match status" value="1"/>
</dbReference>
<keyword evidence="2" id="KW-0805">Transcription regulation</keyword>
<evidence type="ECO:0000256" key="1">
    <source>
        <dbReference type="ARBA" id="ARBA00009437"/>
    </source>
</evidence>
<reference evidence="6 7" key="1">
    <citation type="submission" date="2019-06" db="EMBL/GenBank/DDBJ databases">
        <title>A novel bacterium of genus Marinomonas, isolated from coastal sand.</title>
        <authorList>
            <person name="Huang H."/>
            <person name="Mo K."/>
            <person name="Hu Y."/>
        </authorList>
    </citation>
    <scope>NUCLEOTIDE SEQUENCE [LARGE SCALE GENOMIC DNA]</scope>
    <source>
        <strain evidence="6 7">HB171799</strain>
    </source>
</reference>
<dbReference type="InterPro" id="IPR036390">
    <property type="entry name" value="WH_DNA-bd_sf"/>
</dbReference>
<comment type="caution">
    <text evidence="6">The sequence shown here is derived from an EMBL/GenBank/DDBJ whole genome shotgun (WGS) entry which is preliminary data.</text>
</comment>
<comment type="similarity">
    <text evidence="1">Belongs to the LysR transcriptional regulatory family.</text>
</comment>
<keyword evidence="3" id="KW-0238">DNA-binding</keyword>
<dbReference type="Gene3D" id="1.10.10.10">
    <property type="entry name" value="Winged helix-like DNA-binding domain superfamily/Winged helix DNA-binding domain"/>
    <property type="match status" value="1"/>
</dbReference>
<dbReference type="PROSITE" id="PS50931">
    <property type="entry name" value="HTH_LYSR"/>
    <property type="match status" value="1"/>
</dbReference>
<dbReference type="InterPro" id="IPR000847">
    <property type="entry name" value="LysR_HTH_N"/>
</dbReference>
<evidence type="ECO:0000313" key="7">
    <source>
        <dbReference type="Proteomes" id="UP000315901"/>
    </source>
</evidence>
<keyword evidence="4" id="KW-0804">Transcription</keyword>
<dbReference type="AlphaFoldDB" id="A0A501WNL2"/>
<evidence type="ECO:0000256" key="2">
    <source>
        <dbReference type="ARBA" id="ARBA00023015"/>
    </source>
</evidence>
<feature type="domain" description="HTH lysR-type" evidence="5">
    <location>
        <begin position="7"/>
        <end position="64"/>
    </location>
</feature>
<dbReference type="SUPFAM" id="SSF53850">
    <property type="entry name" value="Periplasmic binding protein-like II"/>
    <property type="match status" value="1"/>
</dbReference>
<evidence type="ECO:0000256" key="4">
    <source>
        <dbReference type="ARBA" id="ARBA00023163"/>
    </source>
</evidence>
<dbReference type="PANTHER" id="PTHR30118">
    <property type="entry name" value="HTH-TYPE TRANSCRIPTIONAL REGULATOR LEUO-RELATED"/>
    <property type="match status" value="1"/>
</dbReference>
<name>A0A501WNL2_9GAMM</name>
<dbReference type="GO" id="GO:0003677">
    <property type="term" value="F:DNA binding"/>
    <property type="evidence" value="ECO:0007669"/>
    <property type="project" value="UniProtKB-KW"/>
</dbReference>
<proteinExistence type="inferred from homology"/>
<dbReference type="Gene3D" id="3.40.190.10">
    <property type="entry name" value="Periplasmic binding protein-like II"/>
    <property type="match status" value="2"/>
</dbReference>